<evidence type="ECO:0000313" key="3">
    <source>
        <dbReference type="EMBL" id="ORX37265.1"/>
    </source>
</evidence>
<keyword evidence="2" id="KW-0812">Transmembrane</keyword>
<dbReference type="GeneID" id="33560032"/>
<dbReference type="OrthoDB" id="2564605at2759"/>
<keyword evidence="2" id="KW-0472">Membrane</keyword>
<dbReference type="EMBL" id="NBSH01000006">
    <property type="protein sequence ID" value="ORX37265.1"/>
    <property type="molecule type" value="Genomic_DNA"/>
</dbReference>
<keyword evidence="4" id="KW-1185">Reference proteome</keyword>
<feature type="transmembrane region" description="Helical" evidence="2">
    <location>
        <begin position="59"/>
        <end position="77"/>
    </location>
</feature>
<evidence type="ECO:0000256" key="2">
    <source>
        <dbReference type="SAM" id="Phobius"/>
    </source>
</evidence>
<feature type="transmembrane region" description="Helical" evidence="2">
    <location>
        <begin position="83"/>
        <end position="101"/>
    </location>
</feature>
<sequence length="209" mass="21655">MSFQDRLANQDAVQLLLAGTSISLVTASVKGGTVWNFPLLLFGLVAHEMPSSTLLTRQFLNLILVSAVFDIFHILSVNFGFSGILNIIVMILKAPIFFTCLNQLRERGGDLQFGPPSFQGLGGASQNWSMPGSFGAGPRSSHQPPSTTTSAPPPGAFPSSGGFRLGGDEDDVEEGGAPQGGQGAGQGGNTQGHTPSGPAPGRNGYQSIA</sequence>
<accession>A0A1Y1UJG5</accession>
<dbReference type="RefSeq" id="XP_021871303.1">
    <property type="nucleotide sequence ID" value="XM_022018223.1"/>
</dbReference>
<gene>
    <name evidence="3" type="ORF">BD324DRAFT_650870</name>
</gene>
<dbReference type="Proteomes" id="UP000193218">
    <property type="component" value="Unassembled WGS sequence"/>
</dbReference>
<organism evidence="3 4">
    <name type="scientific">Kockovaella imperatae</name>
    <dbReference type="NCBI Taxonomy" id="4999"/>
    <lineage>
        <taxon>Eukaryota</taxon>
        <taxon>Fungi</taxon>
        <taxon>Dikarya</taxon>
        <taxon>Basidiomycota</taxon>
        <taxon>Agaricomycotina</taxon>
        <taxon>Tremellomycetes</taxon>
        <taxon>Tremellales</taxon>
        <taxon>Cuniculitremaceae</taxon>
        <taxon>Kockovaella</taxon>
    </lineage>
</organism>
<reference evidence="3 4" key="1">
    <citation type="submission" date="2017-03" db="EMBL/GenBank/DDBJ databases">
        <title>Widespread Adenine N6-methylation of Active Genes in Fungi.</title>
        <authorList>
            <consortium name="DOE Joint Genome Institute"/>
            <person name="Mondo S.J."/>
            <person name="Dannebaum R.O."/>
            <person name="Kuo R.C."/>
            <person name="Louie K.B."/>
            <person name="Bewick A.J."/>
            <person name="Labutti K."/>
            <person name="Haridas S."/>
            <person name="Kuo A."/>
            <person name="Salamov A."/>
            <person name="Ahrendt S.R."/>
            <person name="Lau R."/>
            <person name="Bowen B.P."/>
            <person name="Lipzen A."/>
            <person name="Sullivan W."/>
            <person name="Andreopoulos W.B."/>
            <person name="Clum A."/>
            <person name="Lindquist E."/>
            <person name="Daum C."/>
            <person name="Northen T.R."/>
            <person name="Ramamoorthy G."/>
            <person name="Schmitz R.J."/>
            <person name="Gryganskyi A."/>
            <person name="Culley D."/>
            <person name="Magnuson J."/>
            <person name="James T.Y."/>
            <person name="O'Malley M.A."/>
            <person name="Stajich J.E."/>
            <person name="Spatafora J.W."/>
            <person name="Visel A."/>
            <person name="Grigoriev I.V."/>
        </authorList>
    </citation>
    <scope>NUCLEOTIDE SEQUENCE [LARGE SCALE GENOMIC DNA]</scope>
    <source>
        <strain evidence="3 4">NRRL Y-17943</strain>
    </source>
</reference>
<proteinExistence type="predicted"/>
<keyword evidence="2" id="KW-1133">Transmembrane helix</keyword>
<evidence type="ECO:0000313" key="4">
    <source>
        <dbReference type="Proteomes" id="UP000193218"/>
    </source>
</evidence>
<feature type="compositionally biased region" description="Gly residues" evidence="1">
    <location>
        <begin position="177"/>
        <end position="190"/>
    </location>
</feature>
<comment type="caution">
    <text evidence="3">The sequence shown here is derived from an EMBL/GenBank/DDBJ whole genome shotgun (WGS) entry which is preliminary data.</text>
</comment>
<dbReference type="AlphaFoldDB" id="A0A1Y1UJG5"/>
<protein>
    <submittedName>
        <fullName evidence="3">Uncharacterized protein</fullName>
    </submittedName>
</protein>
<feature type="region of interest" description="Disordered" evidence="1">
    <location>
        <begin position="129"/>
        <end position="209"/>
    </location>
</feature>
<evidence type="ECO:0000256" key="1">
    <source>
        <dbReference type="SAM" id="MobiDB-lite"/>
    </source>
</evidence>
<dbReference type="InParanoid" id="A0A1Y1UJG5"/>
<name>A0A1Y1UJG5_9TREE</name>